<keyword evidence="3" id="KW-1185">Reference proteome</keyword>
<dbReference type="InterPro" id="IPR007345">
    <property type="entry name" value="Polysacch_pyruvyl_Trfase"/>
</dbReference>
<gene>
    <name evidence="2" type="ORF">EPA86_01390</name>
</gene>
<comment type="caution">
    <text evidence="2">The sequence shown here is derived from an EMBL/GenBank/DDBJ whole genome shotgun (WGS) entry which is preliminary data.</text>
</comment>
<sequence length="401" mass="45604">MLNIEIKGVQFSNKGAELMLVAIIEQLDNELGDYQITLSPGRFLPYEKRAKLGAWQKLSFRRGSIDLTGLISKLPSKILNFFKRYGLVTEKNVDVILDASGFAYGEQWGDKSLLFTANEVIRCKKINKPYIFLPQAFGPFNQTRIREAARKIFSNASLTFPRDEHSYIAVMGTVGQNELGTIQLMPDFTCLVEPKPFEKYQNQYTEAESKSICLIPNNKMVSKFHHTDAEQDTESYLNFLVTVGKYYQEQGWQVVLLNHEGKEDQAICQQIQEQLIEGRHLNSVDIVEGLSAVDIKAFIGSVDAVVSSRFHGCVSALIQGVPCLATSWSHKYQMLFNEYGLLENVLDFKLKDHEIIEVLSAFNKELDKQSQQSISHAEVVKRQTRNMWKQVFAMLEPINKG</sequence>
<dbReference type="AlphaFoldDB" id="A0A502LGE4"/>
<dbReference type="GO" id="GO:0016740">
    <property type="term" value="F:transferase activity"/>
    <property type="evidence" value="ECO:0007669"/>
    <property type="project" value="UniProtKB-KW"/>
</dbReference>
<organism evidence="2 3">
    <name type="scientific">Litorilituus lipolyticus</name>
    <dbReference type="NCBI Taxonomy" id="2491017"/>
    <lineage>
        <taxon>Bacteria</taxon>
        <taxon>Pseudomonadati</taxon>
        <taxon>Pseudomonadota</taxon>
        <taxon>Gammaproteobacteria</taxon>
        <taxon>Alteromonadales</taxon>
        <taxon>Colwelliaceae</taxon>
        <taxon>Litorilituus</taxon>
    </lineage>
</organism>
<feature type="domain" description="Polysaccharide pyruvyl transferase" evidence="1">
    <location>
        <begin position="13"/>
        <end position="330"/>
    </location>
</feature>
<dbReference type="Proteomes" id="UP000315303">
    <property type="component" value="Unassembled WGS sequence"/>
</dbReference>
<dbReference type="PANTHER" id="PTHR36836:SF1">
    <property type="entry name" value="COLANIC ACID BIOSYNTHESIS PROTEIN WCAK"/>
    <property type="match status" value="1"/>
</dbReference>
<evidence type="ECO:0000313" key="3">
    <source>
        <dbReference type="Proteomes" id="UP000315303"/>
    </source>
</evidence>
<evidence type="ECO:0000259" key="1">
    <source>
        <dbReference type="Pfam" id="PF04230"/>
    </source>
</evidence>
<keyword evidence="2" id="KW-0808">Transferase</keyword>
<reference evidence="2 3" key="1">
    <citation type="submission" date="2019-01" db="EMBL/GenBank/DDBJ databases">
        <title>Litorilituus lipolytica sp. nov., isolated from intertidal sand of the Yellow Sea in China.</title>
        <authorList>
            <person name="Liu A."/>
        </authorList>
    </citation>
    <scope>NUCLEOTIDE SEQUENCE [LARGE SCALE GENOMIC DNA]</scope>
    <source>
        <strain evidence="2 3">RZ04</strain>
    </source>
</reference>
<dbReference type="Pfam" id="PF04230">
    <property type="entry name" value="PS_pyruv_trans"/>
    <property type="match status" value="1"/>
</dbReference>
<accession>A0A502LGE4</accession>
<dbReference type="EMBL" id="SAWY01000002">
    <property type="protein sequence ID" value="TPH18977.1"/>
    <property type="molecule type" value="Genomic_DNA"/>
</dbReference>
<proteinExistence type="predicted"/>
<evidence type="ECO:0000313" key="2">
    <source>
        <dbReference type="EMBL" id="TPH18977.1"/>
    </source>
</evidence>
<protein>
    <submittedName>
        <fullName evidence="2">Polysaccharide pyruvyl transferase family protein</fullName>
    </submittedName>
</protein>
<dbReference type="OrthoDB" id="6058856at2"/>
<dbReference type="RefSeq" id="WP_140601145.1">
    <property type="nucleotide sequence ID" value="NZ_SAWY01000002.1"/>
</dbReference>
<dbReference type="PANTHER" id="PTHR36836">
    <property type="entry name" value="COLANIC ACID BIOSYNTHESIS PROTEIN WCAK"/>
    <property type="match status" value="1"/>
</dbReference>
<name>A0A502LGE4_9GAMM</name>